<feature type="region of interest" description="Disordered" evidence="8">
    <location>
        <begin position="260"/>
        <end position="280"/>
    </location>
</feature>
<proteinExistence type="inferred from homology"/>
<dbReference type="Pfam" id="PF03734">
    <property type="entry name" value="YkuD"/>
    <property type="match status" value="1"/>
</dbReference>
<dbReference type="PROSITE" id="PS52029">
    <property type="entry name" value="LD_TPASE"/>
    <property type="match status" value="1"/>
</dbReference>
<protein>
    <recommendedName>
        <fullName evidence="9">L,D-TPase catalytic domain-containing protein</fullName>
    </recommendedName>
</protein>
<evidence type="ECO:0000256" key="4">
    <source>
        <dbReference type="ARBA" id="ARBA00022960"/>
    </source>
</evidence>
<dbReference type="InterPro" id="IPR038063">
    <property type="entry name" value="Transpep_catalytic_dom"/>
</dbReference>
<comment type="pathway">
    <text evidence="1 7">Cell wall biogenesis; peptidoglycan biosynthesis.</text>
</comment>
<evidence type="ECO:0000313" key="10">
    <source>
        <dbReference type="EMBL" id="PPQ30519.1"/>
    </source>
</evidence>
<name>A0A2S6N7D4_9HYPH</name>
<keyword evidence="4 7" id="KW-0133">Cell shape</keyword>
<gene>
    <name evidence="10" type="ORF">CCR94_12245</name>
</gene>
<dbReference type="UniPathway" id="UPA00219"/>
<sequence length="516" mass="56130">MRDRLLMELRRLRLHFPSALTRGSHMRSPVEFSACARAGVLGKRAVLALAVVLAAGGNGRGQTAAANEPAGAAPPAAENALETYGPLKPEVNAAIRAALTGAALQNLSAEQRAVLRAVDAFYAENGDAPVFFDAGGWTAQARGVFDRLRRAPEDGLDLRAWRIFSLDAAPTPALAAGEVALAQAVAAYAFQASGGRIEPARISKLIGLRPDVVSAAKALEETFQAADAGAQLASYNPQQPGYRALREKLASLRESPGSLLLASQESPRESKRRASDARSPVAAAVSKAAQEASLLANMEMWRWMPRDLGTDRIMVNVPEFAARLYRGETLVATNKIVVGKPETPTPLFSNRVEYVVVNPAWYVPQSIIKKEMMGRSLNGYDVVWENGLMHVRQPPGERNALGRLKFIFPNSYSVYMHDTPARHLFATARRAYSHGCMRVDQPLAWAVALLGPQNGWTEKRIEKMYGKSERRVNLPAPLPIHIGYFTEEVDENGQIHAFDDVYGYAAEVKKRLGLGG</sequence>
<organism evidence="10 11">
    <name type="scientific">Rhodoblastus sphagnicola</name>
    <dbReference type="NCBI Taxonomy" id="333368"/>
    <lineage>
        <taxon>Bacteria</taxon>
        <taxon>Pseudomonadati</taxon>
        <taxon>Pseudomonadota</taxon>
        <taxon>Alphaproteobacteria</taxon>
        <taxon>Hyphomicrobiales</taxon>
        <taxon>Rhodoblastaceae</taxon>
        <taxon>Rhodoblastus</taxon>
    </lineage>
</organism>
<dbReference type="PANTHER" id="PTHR41533:SF2">
    <property type="entry name" value="BLR7131 PROTEIN"/>
    <property type="match status" value="1"/>
</dbReference>
<dbReference type="CDD" id="cd16913">
    <property type="entry name" value="YkuD_like"/>
    <property type="match status" value="1"/>
</dbReference>
<dbReference type="Gene3D" id="2.40.440.10">
    <property type="entry name" value="L,D-transpeptidase catalytic domain-like"/>
    <property type="match status" value="1"/>
</dbReference>
<dbReference type="GO" id="GO:0071555">
    <property type="term" value="P:cell wall organization"/>
    <property type="evidence" value="ECO:0007669"/>
    <property type="project" value="UniProtKB-UniRule"/>
</dbReference>
<accession>A0A2S6N7D4</accession>
<dbReference type="SUPFAM" id="SSF141523">
    <property type="entry name" value="L,D-transpeptidase catalytic domain-like"/>
    <property type="match status" value="1"/>
</dbReference>
<evidence type="ECO:0000256" key="1">
    <source>
        <dbReference type="ARBA" id="ARBA00004752"/>
    </source>
</evidence>
<evidence type="ECO:0000256" key="2">
    <source>
        <dbReference type="ARBA" id="ARBA00005992"/>
    </source>
</evidence>
<reference evidence="10 11" key="1">
    <citation type="journal article" date="2018" name="Arch. Microbiol.">
        <title>New insights into the metabolic potential of the phototrophic purple bacterium Rhodopila globiformis DSM 161(T) from its draft genome sequence and evidence for a vanadium-dependent nitrogenase.</title>
        <authorList>
            <person name="Imhoff J.F."/>
            <person name="Rahn T."/>
            <person name="Kunzel S."/>
            <person name="Neulinger S.C."/>
        </authorList>
    </citation>
    <scope>NUCLEOTIDE SEQUENCE [LARGE SCALE GENOMIC DNA]</scope>
    <source>
        <strain evidence="10 11">DSM 16996</strain>
    </source>
</reference>
<comment type="caution">
    <text evidence="10">The sequence shown here is derived from an EMBL/GenBank/DDBJ whole genome shotgun (WGS) entry which is preliminary data.</text>
</comment>
<dbReference type="Pfam" id="PF20142">
    <property type="entry name" value="Scaffold"/>
    <property type="match status" value="1"/>
</dbReference>
<dbReference type="Proteomes" id="UP000239089">
    <property type="component" value="Unassembled WGS sequence"/>
</dbReference>
<dbReference type="GO" id="GO:0009252">
    <property type="term" value="P:peptidoglycan biosynthetic process"/>
    <property type="evidence" value="ECO:0007669"/>
    <property type="project" value="UniProtKB-UniPathway"/>
</dbReference>
<dbReference type="PANTHER" id="PTHR41533">
    <property type="entry name" value="L,D-TRANSPEPTIDASE HI_1667-RELATED"/>
    <property type="match status" value="1"/>
</dbReference>
<feature type="domain" description="L,D-TPase catalytic" evidence="9">
    <location>
        <begin position="311"/>
        <end position="464"/>
    </location>
</feature>
<dbReference type="AlphaFoldDB" id="A0A2S6N7D4"/>
<keyword evidence="5 7" id="KW-0573">Peptidoglycan synthesis</keyword>
<keyword evidence="11" id="KW-1185">Reference proteome</keyword>
<dbReference type="EMBL" id="NHSJ01000076">
    <property type="protein sequence ID" value="PPQ30519.1"/>
    <property type="molecule type" value="Genomic_DNA"/>
</dbReference>
<evidence type="ECO:0000256" key="7">
    <source>
        <dbReference type="PROSITE-ProRule" id="PRU01373"/>
    </source>
</evidence>
<dbReference type="InterPro" id="IPR005490">
    <property type="entry name" value="LD_TPept_cat_dom"/>
</dbReference>
<evidence type="ECO:0000313" key="11">
    <source>
        <dbReference type="Proteomes" id="UP000239089"/>
    </source>
</evidence>
<evidence type="ECO:0000259" key="9">
    <source>
        <dbReference type="PROSITE" id="PS52029"/>
    </source>
</evidence>
<keyword evidence="3" id="KW-0808">Transferase</keyword>
<evidence type="ECO:0000256" key="5">
    <source>
        <dbReference type="ARBA" id="ARBA00022984"/>
    </source>
</evidence>
<evidence type="ECO:0000256" key="6">
    <source>
        <dbReference type="ARBA" id="ARBA00023316"/>
    </source>
</evidence>
<evidence type="ECO:0000256" key="8">
    <source>
        <dbReference type="SAM" id="MobiDB-lite"/>
    </source>
</evidence>
<feature type="active site" description="Nucleophile" evidence="7">
    <location>
        <position position="436"/>
    </location>
</feature>
<keyword evidence="6 7" id="KW-0961">Cell wall biogenesis/degradation</keyword>
<dbReference type="GO" id="GO:0004180">
    <property type="term" value="F:carboxypeptidase activity"/>
    <property type="evidence" value="ECO:0007669"/>
    <property type="project" value="UniProtKB-ARBA"/>
</dbReference>
<feature type="active site" description="Proton donor/acceptor" evidence="7">
    <location>
        <position position="417"/>
    </location>
</feature>
<evidence type="ECO:0000256" key="3">
    <source>
        <dbReference type="ARBA" id="ARBA00022679"/>
    </source>
</evidence>
<feature type="compositionally biased region" description="Basic and acidic residues" evidence="8">
    <location>
        <begin position="266"/>
        <end position="276"/>
    </location>
</feature>
<dbReference type="InterPro" id="IPR052905">
    <property type="entry name" value="LD-transpeptidase_YkuD-like"/>
</dbReference>
<dbReference type="GO" id="GO:0008360">
    <property type="term" value="P:regulation of cell shape"/>
    <property type="evidence" value="ECO:0007669"/>
    <property type="project" value="UniProtKB-UniRule"/>
</dbReference>
<dbReference type="GO" id="GO:0016740">
    <property type="term" value="F:transferase activity"/>
    <property type="evidence" value="ECO:0007669"/>
    <property type="project" value="UniProtKB-KW"/>
</dbReference>
<comment type="similarity">
    <text evidence="2">Belongs to the YkuD family.</text>
</comment>
<dbReference type="InterPro" id="IPR045380">
    <property type="entry name" value="LD_TPept_scaffold_dom"/>
</dbReference>